<dbReference type="PANTHER" id="PTHR15614:SF2">
    <property type="entry name" value="INTRAFLAGELLAR TRANSPORT PROTEIN 81 HOMOLOG"/>
    <property type="match status" value="1"/>
</dbReference>
<evidence type="ECO:0000256" key="1">
    <source>
        <dbReference type="ARBA" id="ARBA00004120"/>
    </source>
</evidence>
<dbReference type="GO" id="GO:0030154">
    <property type="term" value="P:cell differentiation"/>
    <property type="evidence" value="ECO:0007669"/>
    <property type="project" value="UniProtKB-KW"/>
</dbReference>
<evidence type="ECO:0000313" key="18">
    <source>
        <dbReference type="EMBL" id="CAI5454569.1"/>
    </source>
</evidence>
<protein>
    <recommendedName>
        <fullName evidence="14">Intraflagellar transport protein 81 homolog</fullName>
    </recommendedName>
    <alternativeName>
        <fullName evidence="15">Carnitine deficiency-associated protein expressed in ventricle 1</fullName>
    </alternativeName>
</protein>
<evidence type="ECO:0000256" key="7">
    <source>
        <dbReference type="ARBA" id="ARBA00022990"/>
    </source>
</evidence>
<organism evidence="18 19">
    <name type="scientific">Caenorhabditis angaria</name>
    <dbReference type="NCBI Taxonomy" id="860376"/>
    <lineage>
        <taxon>Eukaryota</taxon>
        <taxon>Metazoa</taxon>
        <taxon>Ecdysozoa</taxon>
        <taxon>Nematoda</taxon>
        <taxon>Chromadorea</taxon>
        <taxon>Rhabditida</taxon>
        <taxon>Rhabditina</taxon>
        <taxon>Rhabditomorpha</taxon>
        <taxon>Rhabditoidea</taxon>
        <taxon>Rhabditidae</taxon>
        <taxon>Peloderinae</taxon>
        <taxon>Caenorhabditis</taxon>
    </lineage>
</organism>
<dbReference type="InterPro" id="IPR043016">
    <property type="entry name" value="IFT81_N_sf"/>
</dbReference>
<keyword evidence="5" id="KW-0970">Cilium biogenesis/degradation</keyword>
<keyword evidence="9" id="KW-0969">Cilium</keyword>
<evidence type="ECO:0000256" key="4">
    <source>
        <dbReference type="ARBA" id="ARBA00022782"/>
    </source>
</evidence>
<comment type="function">
    <text evidence="13">Component of the intraflagellar transport (IFT) complex B: together with IFT74, forms a tubulin-binding module that specifically mediates transport of tubulin within the cilium. Binds tubulin via its CH (calponin-homology)-like region. Required for ciliogenesis. Required for proper regulation of SHH signaling. Plays an important role during spermatogenesis by modulating the assembly and elongation of the sperm flagella.</text>
</comment>
<dbReference type="GO" id="GO:0007283">
    <property type="term" value="P:spermatogenesis"/>
    <property type="evidence" value="ECO:0007669"/>
    <property type="project" value="UniProtKB-KW"/>
</dbReference>
<dbReference type="GO" id="GO:0060271">
    <property type="term" value="P:cilium assembly"/>
    <property type="evidence" value="ECO:0007669"/>
    <property type="project" value="InterPro"/>
</dbReference>
<evidence type="ECO:0000256" key="14">
    <source>
        <dbReference type="ARBA" id="ARBA00073058"/>
    </source>
</evidence>
<dbReference type="GO" id="GO:0036064">
    <property type="term" value="C:ciliary basal body"/>
    <property type="evidence" value="ECO:0007669"/>
    <property type="project" value="TreeGrafter"/>
</dbReference>
<evidence type="ECO:0000256" key="8">
    <source>
        <dbReference type="ARBA" id="ARBA00023054"/>
    </source>
</evidence>
<dbReference type="FunFam" id="1.10.418.70:FF:000001">
    <property type="entry name" value="Intraflagellar transport protein 81 homolog"/>
    <property type="match status" value="1"/>
</dbReference>
<evidence type="ECO:0000256" key="6">
    <source>
        <dbReference type="ARBA" id="ARBA00022871"/>
    </source>
</evidence>
<comment type="subcellular location">
    <subcellularLocation>
        <location evidence="1">Cytoplasm</location>
        <location evidence="1">Cytoskeleton</location>
        <location evidence="1">Cilium basal body</location>
    </subcellularLocation>
</comment>
<evidence type="ECO:0000256" key="16">
    <source>
        <dbReference type="SAM" id="Coils"/>
    </source>
</evidence>
<dbReference type="GO" id="GO:0015631">
    <property type="term" value="F:tubulin binding"/>
    <property type="evidence" value="ECO:0007669"/>
    <property type="project" value="InterPro"/>
</dbReference>
<dbReference type="InterPro" id="IPR029600">
    <property type="entry name" value="IFT81"/>
</dbReference>
<keyword evidence="19" id="KW-1185">Reference proteome</keyword>
<proteinExistence type="inferred from homology"/>
<feature type="coiled-coil region" evidence="16">
    <location>
        <begin position="168"/>
        <end position="195"/>
    </location>
</feature>
<keyword evidence="8 16" id="KW-0175">Coiled coil</keyword>
<evidence type="ECO:0000256" key="15">
    <source>
        <dbReference type="ARBA" id="ARBA00079903"/>
    </source>
</evidence>
<keyword evidence="2" id="KW-0963">Cytoplasm</keyword>
<evidence type="ECO:0000256" key="5">
    <source>
        <dbReference type="ARBA" id="ARBA00022794"/>
    </source>
</evidence>
<dbReference type="GO" id="GO:0042073">
    <property type="term" value="P:intraciliary transport"/>
    <property type="evidence" value="ECO:0007669"/>
    <property type="project" value="InterPro"/>
</dbReference>
<keyword evidence="6" id="KW-0744">Spermatogenesis</keyword>
<dbReference type="GO" id="GO:0030992">
    <property type="term" value="C:intraciliary transport particle B"/>
    <property type="evidence" value="ECO:0007669"/>
    <property type="project" value="InterPro"/>
</dbReference>
<keyword evidence="10" id="KW-0206">Cytoskeleton</keyword>
<dbReference type="Pfam" id="PF18383">
    <property type="entry name" value="IFT81_CH"/>
    <property type="match status" value="1"/>
</dbReference>
<name>A0A9P1N808_9PELO</name>
<dbReference type="OrthoDB" id="276029at2759"/>
<evidence type="ECO:0000256" key="13">
    <source>
        <dbReference type="ARBA" id="ARBA00055755"/>
    </source>
</evidence>
<comment type="caution">
    <text evidence="18">The sequence shown here is derived from an EMBL/GenBank/DDBJ whole genome shotgun (WGS) entry which is preliminary data.</text>
</comment>
<reference evidence="18" key="1">
    <citation type="submission" date="2022-11" db="EMBL/GenBank/DDBJ databases">
        <authorList>
            <person name="Kikuchi T."/>
        </authorList>
    </citation>
    <scope>NUCLEOTIDE SEQUENCE</scope>
    <source>
        <strain evidence="18">PS1010</strain>
    </source>
</reference>
<keyword evidence="3" id="KW-0597">Phosphoprotein</keyword>
<sequence>MPNDVQTFLIHFLNLEPFNLNLTPLQFDQLPANQLLQITSNVLSWIFQTEQVDVRRENAEDTAIRILNLLRILRYRPQVDQELMDEWRAGIVEGAKGSIYPLLVFLFENTDSLKERAYLAKYLMKTEVPSEVHDYDTVELQNEIGELMNEFKEVHSEMKNIQSDVLLLDDIKEDLKSMEREKQLLIRKIEKTEKKVQNIPFFEKHMQLASNLRGERDRLAEYTLQKHQERQKVVNAEARINRLNGVLAELRNASESIDQTSLVEKVEDEVATNTYLVNEKLAEDINVRKQKIKELAGMMRAYNIKDEDLSKLNEQIETLSKNIKQLQEERDSREVDVDENMSIFRHQVTALERKKEIAVQRLQNIRQELTKVEKEVEERKNVLQAKVGGEVLSTVKYKRQLDIFRARNEEHKRKRRELNEMHAEKTLYKRTVEILAARYDELRSYIENIGGDIVEVLHVPSQSDRPKTSAPTTNKIEDIREEIKEMMKKIDDLKNIISEKKREPEQLESFIKENLRSLSEITEQTNTKEEMRKQNNERKLENINEMEEKIENYSTEIPNLKKAIEEDSEIVEFLRDYEDKSEENIEHEIENLMAMENELDSQLSEIGDIESLRNQTEMWRGLKTIFETKIEIYKEKLASKN</sequence>
<evidence type="ECO:0000259" key="17">
    <source>
        <dbReference type="Pfam" id="PF18383"/>
    </source>
</evidence>
<feature type="coiled-coil region" evidence="16">
    <location>
        <begin position="219"/>
        <end position="253"/>
    </location>
</feature>
<comment type="similarity">
    <text evidence="12">Belongs to the IFT81 family.</text>
</comment>
<dbReference type="Gene3D" id="1.10.418.70">
    <property type="entry name" value="Intraflagellar transport protein 81, N-terminal domain"/>
    <property type="match status" value="1"/>
</dbReference>
<dbReference type="PANTHER" id="PTHR15614">
    <property type="entry name" value="INTRAFLAGELLAR TRANSPORT PROTEIN 81 HOMOLOG"/>
    <property type="match status" value="1"/>
</dbReference>
<evidence type="ECO:0000256" key="3">
    <source>
        <dbReference type="ARBA" id="ARBA00022553"/>
    </source>
</evidence>
<feature type="coiled-coil region" evidence="16">
    <location>
        <begin position="302"/>
        <end position="421"/>
    </location>
</feature>
<evidence type="ECO:0000256" key="10">
    <source>
        <dbReference type="ARBA" id="ARBA00023212"/>
    </source>
</evidence>
<gene>
    <name evidence="18" type="ORF">CAMP_LOCUS17206</name>
</gene>
<dbReference type="AlphaFoldDB" id="A0A9P1N808"/>
<keyword evidence="7" id="KW-0007">Acetylation</keyword>
<keyword evidence="4" id="KW-0221">Differentiation</keyword>
<accession>A0A9P1N808</accession>
<evidence type="ECO:0000256" key="11">
    <source>
        <dbReference type="ARBA" id="ARBA00023273"/>
    </source>
</evidence>
<feature type="coiled-coil region" evidence="16">
    <location>
        <begin position="476"/>
        <end position="605"/>
    </location>
</feature>
<feature type="domain" description="IFT81 calponin homology" evidence="17">
    <location>
        <begin position="7"/>
        <end position="127"/>
    </location>
</feature>
<evidence type="ECO:0000256" key="12">
    <source>
        <dbReference type="ARBA" id="ARBA00043983"/>
    </source>
</evidence>
<dbReference type="Proteomes" id="UP001152747">
    <property type="component" value="Unassembled WGS sequence"/>
</dbReference>
<evidence type="ECO:0000256" key="9">
    <source>
        <dbReference type="ARBA" id="ARBA00023069"/>
    </source>
</evidence>
<dbReference type="InterPro" id="IPR041146">
    <property type="entry name" value="IFT81_CH"/>
</dbReference>
<evidence type="ECO:0000256" key="2">
    <source>
        <dbReference type="ARBA" id="ARBA00022490"/>
    </source>
</evidence>
<keyword evidence="11" id="KW-0966">Cell projection</keyword>
<dbReference type="EMBL" id="CANHGI010000006">
    <property type="protein sequence ID" value="CAI5454569.1"/>
    <property type="molecule type" value="Genomic_DNA"/>
</dbReference>
<evidence type="ECO:0000313" key="19">
    <source>
        <dbReference type="Proteomes" id="UP001152747"/>
    </source>
</evidence>